<reference evidence="2 3" key="1">
    <citation type="submission" date="2017-10" db="EMBL/GenBank/DDBJ databases">
        <title>Bacillus sp. nov., a halophilic bacterium isolated from a Yangshapao Lake.</title>
        <authorList>
            <person name="Wang H."/>
        </authorList>
    </citation>
    <scope>NUCLEOTIDE SEQUENCE [LARGE SCALE GENOMIC DNA]</scope>
    <source>
        <strain evidence="2 3">YSP-3</strain>
    </source>
</reference>
<feature type="transmembrane region" description="Helical" evidence="1">
    <location>
        <begin position="105"/>
        <end position="127"/>
    </location>
</feature>
<evidence type="ECO:0000313" key="3">
    <source>
        <dbReference type="Proteomes" id="UP000248066"/>
    </source>
</evidence>
<feature type="transmembrane region" description="Helical" evidence="1">
    <location>
        <begin position="6"/>
        <end position="25"/>
    </location>
</feature>
<dbReference type="OrthoDB" id="333057at2"/>
<evidence type="ECO:0008006" key="4">
    <source>
        <dbReference type="Google" id="ProtNLM"/>
    </source>
</evidence>
<evidence type="ECO:0000256" key="1">
    <source>
        <dbReference type="SAM" id="Phobius"/>
    </source>
</evidence>
<feature type="transmembrane region" description="Helical" evidence="1">
    <location>
        <begin position="46"/>
        <end position="67"/>
    </location>
</feature>
<keyword evidence="1" id="KW-0472">Membrane</keyword>
<dbReference type="Pfam" id="PF08570">
    <property type="entry name" value="DUF1761"/>
    <property type="match status" value="1"/>
</dbReference>
<sequence length="128" mass="13563">MILPILAGTVLYIAVGMLYYSPLLFGNRWVDVLKINTKEHPPNFPMVTLVTLFTAAALYGILTLAGAETAGAGALYGLLTGIVVVLAYAKDFLFGLGHATKSAVYTFVVAAGYHLIALTLIGTIMTIL</sequence>
<dbReference type="EMBL" id="PDOF01000002">
    <property type="protein sequence ID" value="PYZ96426.1"/>
    <property type="molecule type" value="Genomic_DNA"/>
</dbReference>
<gene>
    <name evidence="2" type="ORF">CR205_11935</name>
</gene>
<keyword evidence="1" id="KW-0812">Transmembrane</keyword>
<name>A0A2W0H6S1_9BACI</name>
<dbReference type="InterPro" id="IPR013879">
    <property type="entry name" value="DUF1761"/>
</dbReference>
<keyword evidence="3" id="KW-1185">Reference proteome</keyword>
<dbReference type="AlphaFoldDB" id="A0A2W0H6S1"/>
<organism evidence="2 3">
    <name type="scientific">Alteribacter lacisalsi</name>
    <dbReference type="NCBI Taxonomy" id="2045244"/>
    <lineage>
        <taxon>Bacteria</taxon>
        <taxon>Bacillati</taxon>
        <taxon>Bacillota</taxon>
        <taxon>Bacilli</taxon>
        <taxon>Bacillales</taxon>
        <taxon>Bacillaceae</taxon>
        <taxon>Alteribacter</taxon>
    </lineage>
</organism>
<evidence type="ECO:0000313" key="2">
    <source>
        <dbReference type="EMBL" id="PYZ96426.1"/>
    </source>
</evidence>
<comment type="caution">
    <text evidence="2">The sequence shown here is derived from an EMBL/GenBank/DDBJ whole genome shotgun (WGS) entry which is preliminary data.</text>
</comment>
<keyword evidence="1" id="KW-1133">Transmembrane helix</keyword>
<accession>A0A2W0H6S1</accession>
<protein>
    <recommendedName>
        <fullName evidence="4">DUF1761 domain-containing protein</fullName>
    </recommendedName>
</protein>
<proteinExistence type="predicted"/>
<dbReference type="RefSeq" id="WP_110520104.1">
    <property type="nucleotide sequence ID" value="NZ_PDOF01000002.1"/>
</dbReference>
<feature type="transmembrane region" description="Helical" evidence="1">
    <location>
        <begin position="73"/>
        <end position="93"/>
    </location>
</feature>
<dbReference type="Proteomes" id="UP000248066">
    <property type="component" value="Unassembled WGS sequence"/>
</dbReference>